<evidence type="ECO:0000256" key="3">
    <source>
        <dbReference type="ARBA" id="ARBA00022801"/>
    </source>
</evidence>
<evidence type="ECO:0000259" key="10">
    <source>
        <dbReference type="Pfam" id="PF16491"/>
    </source>
</evidence>
<dbReference type="GO" id="GO:0071586">
    <property type="term" value="P:CAAX-box protein processing"/>
    <property type="evidence" value="ECO:0007669"/>
    <property type="project" value="InterPro"/>
</dbReference>
<keyword evidence="3" id="KW-0378">Hydrolase</keyword>
<keyword evidence="1" id="KW-0645">Protease</keyword>
<keyword evidence="8" id="KW-0472">Membrane</keyword>
<dbReference type="EMBL" id="JRMQ02000003">
    <property type="protein sequence ID" value="TLE02259.1"/>
    <property type="molecule type" value="Genomic_DNA"/>
</dbReference>
<dbReference type="Proteomes" id="UP000029707">
    <property type="component" value="Unassembled WGS sequence"/>
</dbReference>
<dbReference type="Pfam" id="PF01435">
    <property type="entry name" value="Peptidase_M48"/>
    <property type="match status" value="1"/>
</dbReference>
<keyword evidence="2 7" id="KW-0479">Metal-binding</keyword>
<keyword evidence="8" id="KW-0812">Transmembrane</keyword>
<evidence type="ECO:0000313" key="12">
    <source>
        <dbReference type="Proteomes" id="UP000029707"/>
    </source>
</evidence>
<proteinExistence type="predicted"/>
<comment type="cofactor">
    <cofactor evidence="7">
        <name>Zn(2+)</name>
        <dbReference type="ChEBI" id="CHEBI:29105"/>
    </cofactor>
    <text evidence="7">Binds 1 zinc ion per subunit.</text>
</comment>
<evidence type="ECO:0000256" key="4">
    <source>
        <dbReference type="ARBA" id="ARBA00022833"/>
    </source>
</evidence>
<keyword evidence="4 7" id="KW-0862">Zinc</keyword>
<feature type="transmembrane region" description="Helical" evidence="8">
    <location>
        <begin position="103"/>
        <end position="125"/>
    </location>
</feature>
<dbReference type="Pfam" id="PF16491">
    <property type="entry name" value="Peptidase_M48_N"/>
    <property type="match status" value="1"/>
</dbReference>
<feature type="transmembrane region" description="Helical" evidence="8">
    <location>
        <begin position="329"/>
        <end position="348"/>
    </location>
</feature>
<gene>
    <name evidence="11" type="ORF">LS65_003770</name>
</gene>
<evidence type="ECO:0000313" key="11">
    <source>
        <dbReference type="EMBL" id="TLE02259.1"/>
    </source>
</evidence>
<feature type="transmembrane region" description="Helical" evidence="8">
    <location>
        <begin position="212"/>
        <end position="232"/>
    </location>
</feature>
<feature type="transmembrane region" description="Helical" evidence="8">
    <location>
        <begin position="180"/>
        <end position="206"/>
    </location>
</feature>
<keyword evidence="12" id="KW-1185">Reference proteome</keyword>
<dbReference type="InterPro" id="IPR027057">
    <property type="entry name" value="CAXX_Prtase_1"/>
</dbReference>
<feature type="transmembrane region" description="Helical" evidence="8">
    <location>
        <begin position="45"/>
        <end position="67"/>
    </location>
</feature>
<evidence type="ECO:0000256" key="8">
    <source>
        <dbReference type="SAM" id="Phobius"/>
    </source>
</evidence>
<evidence type="ECO:0000256" key="7">
    <source>
        <dbReference type="PIRSR" id="PIRSR627057-2"/>
    </source>
</evidence>
<feature type="binding site" evidence="7">
    <location>
        <position position="319"/>
    </location>
    <ligand>
        <name>Zn(2+)</name>
        <dbReference type="ChEBI" id="CHEBI:29105"/>
        <note>catalytic</note>
    </ligand>
</feature>
<feature type="domain" description="Peptidase M48" evidence="9">
    <location>
        <begin position="246"/>
        <end position="447"/>
    </location>
</feature>
<feature type="active site" description="Proton donor" evidence="6">
    <location>
        <position position="394"/>
    </location>
</feature>
<evidence type="ECO:0000256" key="1">
    <source>
        <dbReference type="ARBA" id="ARBA00022670"/>
    </source>
</evidence>
<feature type="transmembrane region" description="Helical" evidence="8">
    <location>
        <begin position="137"/>
        <end position="159"/>
    </location>
</feature>
<accession>A0A4U8TQS3</accession>
<dbReference type="PANTHER" id="PTHR10120">
    <property type="entry name" value="CAAX PRENYL PROTEASE 1"/>
    <property type="match status" value="1"/>
</dbReference>
<evidence type="ECO:0000256" key="2">
    <source>
        <dbReference type="ARBA" id="ARBA00022723"/>
    </source>
</evidence>
<feature type="transmembrane region" description="Helical" evidence="8">
    <location>
        <begin position="360"/>
        <end position="379"/>
    </location>
</feature>
<dbReference type="GO" id="GO:0004222">
    <property type="term" value="F:metalloendopeptidase activity"/>
    <property type="evidence" value="ECO:0007669"/>
    <property type="project" value="InterPro"/>
</dbReference>
<feature type="active site" evidence="6">
    <location>
        <position position="316"/>
    </location>
</feature>
<dbReference type="GO" id="GO:0046872">
    <property type="term" value="F:metal ion binding"/>
    <property type="evidence" value="ECO:0007669"/>
    <property type="project" value="UniProtKB-KW"/>
</dbReference>
<keyword evidence="8" id="KW-1133">Transmembrane helix</keyword>
<feature type="transmembrane region" description="Helical" evidence="8">
    <location>
        <begin position="12"/>
        <end position="33"/>
    </location>
</feature>
<comment type="caution">
    <text evidence="11">The sequence shown here is derived from an EMBL/GenBank/DDBJ whole genome shotgun (WGS) entry which is preliminary data.</text>
</comment>
<feature type="binding site" evidence="7">
    <location>
        <position position="390"/>
    </location>
    <ligand>
        <name>Zn(2+)</name>
        <dbReference type="ChEBI" id="CHEBI:29105"/>
        <note>catalytic</note>
    </ligand>
</feature>
<dbReference type="OrthoDB" id="9781930at2"/>
<dbReference type="InterPro" id="IPR032456">
    <property type="entry name" value="Peptidase_M48_N"/>
</dbReference>
<dbReference type="FunFam" id="3.30.2010.10:FF:000010">
    <property type="entry name" value="M48 family peptidase"/>
    <property type="match status" value="1"/>
</dbReference>
<dbReference type="CDD" id="cd07343">
    <property type="entry name" value="M48A_Zmpste24p_like"/>
    <property type="match status" value="1"/>
</dbReference>
<keyword evidence="5" id="KW-0482">Metalloprotease</keyword>
<dbReference type="AlphaFoldDB" id="A0A4U8TQS3"/>
<feature type="domain" description="CAAX prenyl protease 1 N-terminal" evidence="10">
    <location>
        <begin position="82"/>
        <end position="242"/>
    </location>
</feature>
<dbReference type="Gene3D" id="3.30.2010.10">
    <property type="entry name" value="Metalloproteases ('zincins'), catalytic domain"/>
    <property type="match status" value="1"/>
</dbReference>
<evidence type="ECO:0000256" key="5">
    <source>
        <dbReference type="ARBA" id="ARBA00023049"/>
    </source>
</evidence>
<name>A0A4U8TQS3_9HELI</name>
<evidence type="ECO:0000259" key="9">
    <source>
        <dbReference type="Pfam" id="PF01435"/>
    </source>
</evidence>
<dbReference type="STRING" id="425400.LS65_04855"/>
<reference evidence="11 12" key="1">
    <citation type="journal article" date="2014" name="Genome Announc.">
        <title>Draft genome sequences of eight enterohepatic helicobacter species isolated from both laboratory and wild rodents.</title>
        <authorList>
            <person name="Sheh A."/>
            <person name="Shen Z."/>
            <person name="Fox J.G."/>
        </authorList>
    </citation>
    <scope>NUCLEOTIDE SEQUENCE [LARGE SCALE GENOMIC DNA]</scope>
    <source>
        <strain evidence="11 12">MIT 01-6451</strain>
    </source>
</reference>
<dbReference type="InterPro" id="IPR001915">
    <property type="entry name" value="Peptidase_M48"/>
</dbReference>
<protein>
    <submittedName>
        <fullName evidence="11">M48 family peptidase</fullName>
    </submittedName>
</protein>
<organism evidence="11 12">
    <name type="scientific">Helicobacter japonicus</name>
    <dbReference type="NCBI Taxonomy" id="425400"/>
    <lineage>
        <taxon>Bacteria</taxon>
        <taxon>Pseudomonadati</taxon>
        <taxon>Campylobacterota</taxon>
        <taxon>Epsilonproteobacteria</taxon>
        <taxon>Campylobacterales</taxon>
        <taxon>Helicobacteraceae</taxon>
        <taxon>Helicobacter</taxon>
    </lineage>
</organism>
<sequence>MNHNELGVKSLLIYFFCIFSLIITLKLYHILLYHFIKEITLQNTFIILFICLFICFYTLPSIILAILQTRHIKAELRKPAVLLESEDYILAGKYALASLHLDIFSKIVEALVFIGWVSFGLYMLNSQIETFLTHINPLWQGVILVLRFMLIEGAINLPFSIYKTFGLDKKFHFSNQTPSIFIADLCKTLLLSLILGGIVATLLIFIIENVSLWWIVGFIVLLAVVILANFIYPTLIAPLFNTFTPLDDDNLKSRIESLLNSIGFKSNGIFVINASKHDGRLNAYFGGLGKNKRVVLFDTLLDKISADGLIAILGHELGHFKHNDIFKNIIIMACVLFMLFFVVGHLPLQLFDALGLTYNGASILIMMILISPIISFWFMPIIGYFSRKAEYAADEFGADISSKHCLANALVRLVNENKSFPSSHPAYIFFYYTHPPLLQRLKALDYEI</sequence>
<evidence type="ECO:0000256" key="6">
    <source>
        <dbReference type="PIRSR" id="PIRSR627057-1"/>
    </source>
</evidence>
<feature type="binding site" evidence="7">
    <location>
        <position position="315"/>
    </location>
    <ligand>
        <name>Zn(2+)</name>
        <dbReference type="ChEBI" id="CHEBI:29105"/>
        <note>catalytic</note>
    </ligand>
</feature>